<evidence type="ECO:0000256" key="1">
    <source>
        <dbReference type="ARBA" id="ARBA00004006"/>
    </source>
</evidence>
<proteinExistence type="inferred from homology"/>
<dbReference type="NCBIfam" id="TIGR00522">
    <property type="entry name" value="dph5"/>
    <property type="match status" value="1"/>
</dbReference>
<evidence type="ECO:0000256" key="5">
    <source>
        <dbReference type="ARBA" id="ARBA00022603"/>
    </source>
</evidence>
<comment type="function">
    <text evidence="1">S-adenosyl-L-methionine-dependent methyltransferase that catalyzes four methylations of the modified target histidine residue in translation elongation factor 2 (EF-2), to form an intermediate called diphthine methyl ester. The four successive methylation reactions represent the second step of diphthamide biosynthesis.</text>
</comment>
<dbReference type="GO" id="GO:0032259">
    <property type="term" value="P:methylation"/>
    <property type="evidence" value="ECO:0007669"/>
    <property type="project" value="UniProtKB-KW"/>
</dbReference>
<feature type="binding site" evidence="9">
    <location>
        <position position="164"/>
    </location>
    <ligand>
        <name>S-adenosyl-L-methionine</name>
        <dbReference type="ChEBI" id="CHEBI:59789"/>
    </ligand>
</feature>
<accession>A0AAV7Z4F9</accession>
<dbReference type="PANTHER" id="PTHR10882">
    <property type="entry name" value="DIPHTHINE SYNTHASE"/>
    <property type="match status" value="1"/>
</dbReference>
<protein>
    <recommendedName>
        <fullName evidence="4">diphthine methyl ester synthase</fullName>
        <ecNumber evidence="4">2.1.1.314</ecNumber>
    </recommendedName>
</protein>
<keyword evidence="6" id="KW-0808">Transferase</keyword>
<evidence type="ECO:0000313" key="11">
    <source>
        <dbReference type="EMBL" id="KAJ3435010.1"/>
    </source>
</evidence>
<evidence type="ECO:0000256" key="7">
    <source>
        <dbReference type="ARBA" id="ARBA00022691"/>
    </source>
</evidence>
<dbReference type="FunFam" id="3.30.950.10:FF:000004">
    <property type="entry name" value="Diphthine synthase putative"/>
    <property type="match status" value="1"/>
</dbReference>
<dbReference type="PANTHER" id="PTHR10882:SF0">
    <property type="entry name" value="DIPHTHINE METHYL ESTER SYNTHASE"/>
    <property type="match status" value="1"/>
</dbReference>
<comment type="similarity">
    <text evidence="3">Belongs to the diphthine synthase family.</text>
</comment>
<organism evidence="11 12">
    <name type="scientific">Anaeramoeba flamelloides</name>
    <dbReference type="NCBI Taxonomy" id="1746091"/>
    <lineage>
        <taxon>Eukaryota</taxon>
        <taxon>Metamonada</taxon>
        <taxon>Anaeramoebidae</taxon>
        <taxon>Anaeramoeba</taxon>
    </lineage>
</organism>
<dbReference type="InterPro" id="IPR000878">
    <property type="entry name" value="4pyrrol_Mease"/>
</dbReference>
<dbReference type="FunFam" id="3.40.1010.10:FF:000004">
    <property type="entry name" value="Putative diphthine synthase"/>
    <property type="match status" value="1"/>
</dbReference>
<reference evidence="11" key="1">
    <citation type="submission" date="2022-08" db="EMBL/GenBank/DDBJ databases">
        <title>Novel sulphate-reducing endosymbionts in the free-living metamonad Anaeramoeba.</title>
        <authorList>
            <person name="Jerlstrom-Hultqvist J."/>
            <person name="Cepicka I."/>
            <person name="Gallot-Lavallee L."/>
            <person name="Salas-Leiva D."/>
            <person name="Curtis B.A."/>
            <person name="Zahonova K."/>
            <person name="Pipaliya S."/>
            <person name="Dacks J."/>
            <person name="Roger A.J."/>
        </authorList>
    </citation>
    <scope>NUCLEOTIDE SEQUENCE</scope>
    <source>
        <strain evidence="11">Busselton2</strain>
    </source>
</reference>
<dbReference type="SUPFAM" id="SSF53790">
    <property type="entry name" value="Tetrapyrrole methylase"/>
    <property type="match status" value="1"/>
</dbReference>
<dbReference type="GO" id="GO:0141133">
    <property type="term" value="F:diphthine methyl ester synthase activity"/>
    <property type="evidence" value="ECO:0007669"/>
    <property type="project" value="UniProtKB-EC"/>
</dbReference>
<dbReference type="GO" id="GO:0017183">
    <property type="term" value="P:protein histidyl modification to diphthamide"/>
    <property type="evidence" value="ECO:0007669"/>
    <property type="project" value="InterPro"/>
</dbReference>
<feature type="binding site" evidence="9">
    <location>
        <position position="85"/>
    </location>
    <ligand>
        <name>S-adenosyl-L-methionine</name>
        <dbReference type="ChEBI" id="CHEBI:59789"/>
    </ligand>
</feature>
<keyword evidence="7 9" id="KW-0949">S-adenosyl-L-methionine</keyword>
<dbReference type="PIRSF" id="PIRSF036432">
    <property type="entry name" value="Diphthine_synth"/>
    <property type="match status" value="1"/>
</dbReference>
<dbReference type="AlphaFoldDB" id="A0AAV7Z4F9"/>
<dbReference type="EMBL" id="JANTQA010000042">
    <property type="protein sequence ID" value="KAJ3435010.1"/>
    <property type="molecule type" value="Genomic_DNA"/>
</dbReference>
<feature type="domain" description="Tetrapyrrole methylase" evidence="10">
    <location>
        <begin position="3"/>
        <end position="237"/>
    </location>
</feature>
<feature type="binding site" evidence="9">
    <location>
        <begin position="113"/>
        <end position="114"/>
    </location>
    <ligand>
        <name>S-adenosyl-L-methionine</name>
        <dbReference type="ChEBI" id="CHEBI:59789"/>
    </ligand>
</feature>
<evidence type="ECO:0000256" key="4">
    <source>
        <dbReference type="ARBA" id="ARBA00011927"/>
    </source>
</evidence>
<comment type="pathway">
    <text evidence="2">Protein modification; peptidyl-diphthamide biosynthesis.</text>
</comment>
<dbReference type="InterPro" id="IPR035996">
    <property type="entry name" value="4pyrrol_Methylase_sf"/>
</dbReference>
<keyword evidence="5" id="KW-0489">Methyltransferase</keyword>
<gene>
    <name evidence="11" type="ORF">M0812_02140</name>
</gene>
<dbReference type="Proteomes" id="UP001146793">
    <property type="component" value="Unassembled WGS sequence"/>
</dbReference>
<dbReference type="InterPro" id="IPR004551">
    <property type="entry name" value="Dphthn_synthase"/>
</dbReference>
<evidence type="ECO:0000259" key="10">
    <source>
        <dbReference type="Pfam" id="PF00590"/>
    </source>
</evidence>
<evidence type="ECO:0000256" key="6">
    <source>
        <dbReference type="ARBA" id="ARBA00022679"/>
    </source>
</evidence>
<dbReference type="Gene3D" id="3.40.1010.10">
    <property type="entry name" value="Cobalt-precorrin-4 Transmethylase, Domain 1"/>
    <property type="match status" value="1"/>
</dbReference>
<name>A0AAV7Z4F9_9EUKA</name>
<evidence type="ECO:0000256" key="9">
    <source>
        <dbReference type="PIRSR" id="PIRSR036432-1"/>
    </source>
</evidence>
<feature type="binding site" evidence="9">
    <location>
        <position position="88"/>
    </location>
    <ligand>
        <name>S-adenosyl-L-methionine</name>
        <dbReference type="ChEBI" id="CHEBI:59789"/>
    </ligand>
</feature>
<evidence type="ECO:0000256" key="2">
    <source>
        <dbReference type="ARBA" id="ARBA00005156"/>
    </source>
</evidence>
<comment type="catalytic activity">
    <reaction evidence="8">
        <text>2-[(3S)-amino-3-carboxypropyl]-L-histidyl-[translation elongation factor 2] + 4 S-adenosyl-L-methionine = diphthine methyl ester-[translation elongation factor 2] + 4 S-adenosyl-L-homocysteine + 3 H(+)</text>
        <dbReference type="Rhea" id="RHEA:42652"/>
        <dbReference type="Rhea" id="RHEA-COMP:9749"/>
        <dbReference type="Rhea" id="RHEA-COMP:10173"/>
        <dbReference type="ChEBI" id="CHEBI:15378"/>
        <dbReference type="ChEBI" id="CHEBI:57856"/>
        <dbReference type="ChEBI" id="CHEBI:59789"/>
        <dbReference type="ChEBI" id="CHEBI:73995"/>
        <dbReference type="ChEBI" id="CHEBI:79005"/>
        <dbReference type="EC" id="2.1.1.314"/>
    </reaction>
</comment>
<dbReference type="CDD" id="cd11647">
    <property type="entry name" value="DHP5_DphB"/>
    <property type="match status" value="1"/>
</dbReference>
<dbReference type="Pfam" id="PF00590">
    <property type="entry name" value="TP_methylase"/>
    <property type="match status" value="1"/>
</dbReference>
<dbReference type="InterPro" id="IPR014776">
    <property type="entry name" value="4pyrrole_Mease_sub2"/>
</dbReference>
<evidence type="ECO:0000313" key="12">
    <source>
        <dbReference type="Proteomes" id="UP001146793"/>
    </source>
</evidence>
<comment type="caution">
    <text evidence="11">The sequence shown here is derived from an EMBL/GenBank/DDBJ whole genome shotgun (WGS) entry which is preliminary data.</text>
</comment>
<dbReference type="InterPro" id="IPR014777">
    <property type="entry name" value="4pyrrole_Mease_sub1"/>
</dbReference>
<feature type="binding site" evidence="9">
    <location>
        <position position="247"/>
    </location>
    <ligand>
        <name>S-adenosyl-L-methionine</name>
        <dbReference type="ChEBI" id="CHEBI:59789"/>
    </ligand>
</feature>
<feature type="binding site" evidence="9">
    <location>
        <position position="222"/>
    </location>
    <ligand>
        <name>S-adenosyl-L-methionine</name>
        <dbReference type="ChEBI" id="CHEBI:59789"/>
    </ligand>
</feature>
<evidence type="ECO:0000256" key="3">
    <source>
        <dbReference type="ARBA" id="ARBA00006729"/>
    </source>
</evidence>
<dbReference type="Gene3D" id="3.30.950.10">
    <property type="entry name" value="Methyltransferase, Cobalt-precorrin-4 Transmethylase, Domain 2"/>
    <property type="match status" value="1"/>
</dbReference>
<dbReference type="EC" id="2.1.1.314" evidence="4"/>
<feature type="binding site" evidence="9">
    <location>
        <position position="10"/>
    </location>
    <ligand>
        <name>S-adenosyl-L-methionine</name>
        <dbReference type="ChEBI" id="CHEBI:59789"/>
    </ligand>
</feature>
<evidence type="ECO:0000256" key="8">
    <source>
        <dbReference type="ARBA" id="ARBA00048752"/>
    </source>
</evidence>
<sequence length="267" mass="30239">MVLYLIGLGLCDEKDITVRGLEAIKKCSHVYLEGYTSILSVDVENLEKLYSKKIIVADRDMMESNAEEILDHAVEDDVAMLVVGDVFGATTHYDFYTRALNRSIKVEVIHNTSILTAVSACGLQLYSYGQTISIPFFSETWRPDSFYDKIVFNKSGGLHTLCLLDIKVKEQSIENLLKRRKIYEPPRYMTVNEAIEQLFEVEEKKQKKICTPDTLAIGLARVGTKTQLIKSGTLSELKEVDFGGPLHCLIIAGDLQETEKEYLEIWK</sequence>